<dbReference type="InterPro" id="IPR021095">
    <property type="entry name" value="DUF3734"/>
</dbReference>
<dbReference type="Proteomes" id="UP001287282">
    <property type="component" value="Unassembled WGS sequence"/>
</dbReference>
<protein>
    <submittedName>
        <fullName evidence="2">DUF3734 domain-containing protein</fullName>
    </submittedName>
</protein>
<feature type="non-terminal residue" evidence="2">
    <location>
        <position position="1"/>
    </location>
</feature>
<sequence length="93" mass="10366">LHRLRHVITELTALLPDGSREKPGVAELAAYGCPTRMHVIRLLAPALANEDHSKDIDFSPSGIRQRREAGYADTMRTLEAAPWRGDFDPLEGF</sequence>
<dbReference type="EMBL" id="JAWJBA010000211">
    <property type="protein sequence ID" value="MDV2687022.1"/>
    <property type="molecule type" value="Genomic_DNA"/>
</dbReference>
<comment type="caution">
    <text evidence="2">The sequence shown here is derived from an EMBL/GenBank/DDBJ whole genome shotgun (WGS) entry which is preliminary data.</text>
</comment>
<evidence type="ECO:0000259" key="1">
    <source>
        <dbReference type="Pfam" id="PF12536"/>
    </source>
</evidence>
<gene>
    <name evidence="2" type="ORF">RYX56_21975</name>
</gene>
<proteinExistence type="predicted"/>
<organism evidence="2 3">
    <name type="scientific">Alkalihalophilus lindianensis</name>
    <dbReference type="NCBI Taxonomy" id="1630542"/>
    <lineage>
        <taxon>Bacteria</taxon>
        <taxon>Bacillati</taxon>
        <taxon>Bacillota</taxon>
        <taxon>Bacilli</taxon>
        <taxon>Bacillales</taxon>
        <taxon>Bacillaceae</taxon>
        <taxon>Alkalihalophilus</taxon>
    </lineage>
</organism>
<evidence type="ECO:0000313" key="3">
    <source>
        <dbReference type="Proteomes" id="UP001287282"/>
    </source>
</evidence>
<keyword evidence="3" id="KW-1185">Reference proteome</keyword>
<evidence type="ECO:0000313" key="2">
    <source>
        <dbReference type="EMBL" id="MDV2687022.1"/>
    </source>
</evidence>
<feature type="domain" description="DUF3734" evidence="1">
    <location>
        <begin position="2"/>
        <end position="89"/>
    </location>
</feature>
<dbReference type="Pfam" id="PF12536">
    <property type="entry name" value="DUF3734"/>
    <property type="match status" value="1"/>
</dbReference>
<feature type="non-terminal residue" evidence="2">
    <location>
        <position position="93"/>
    </location>
</feature>
<reference evidence="2 3" key="1">
    <citation type="submission" date="2023-10" db="EMBL/GenBank/DDBJ databases">
        <title>Screening of Alkalihalobacillus lindianensis BZ-TG-R113 and Its Alleviation of Salt Stress on Rapeseed Growth.</title>
        <authorList>
            <person name="Zhao B."/>
            <person name="Guo T."/>
        </authorList>
    </citation>
    <scope>NUCLEOTIDE SEQUENCE [LARGE SCALE GENOMIC DNA]</scope>
    <source>
        <strain evidence="2 3">BZ-TG-R113</strain>
    </source>
</reference>
<name>A0ABU3XGK3_9BACI</name>
<accession>A0ABU3XGK3</accession>